<evidence type="ECO:0000313" key="2">
    <source>
        <dbReference type="EMBL" id="WLS05726.1"/>
    </source>
</evidence>
<dbReference type="Proteomes" id="UP001225788">
    <property type="component" value="Plasmid unnamed1"/>
</dbReference>
<geneLocation type="plasmid" evidence="2 3">
    <name>unnamed1</name>
</geneLocation>
<proteinExistence type="predicted"/>
<keyword evidence="1" id="KW-0472">Membrane</keyword>
<reference evidence="2 3" key="1">
    <citation type="submission" date="2023-08" db="EMBL/GenBank/DDBJ databases">
        <title>Pathogen: clinical or host-associated sample.</title>
        <authorList>
            <person name="Hergert J."/>
            <person name="Casey R."/>
            <person name="Wagner J."/>
            <person name="Young E.L."/>
            <person name="Oakeson K.F."/>
        </authorList>
    </citation>
    <scope>NUCLEOTIDE SEQUENCE [LARGE SCALE GENOMIC DNA]</scope>
    <source>
        <strain evidence="2 3">UPHL-collab-2</strain>
        <plasmid evidence="2 3">unnamed1</plasmid>
    </source>
</reference>
<accession>A0ABY9KB97</accession>
<name>A0ABY9KB97_9HYPH</name>
<keyword evidence="1" id="KW-1133">Transmembrane helix</keyword>
<dbReference type="RefSeq" id="WP_306162148.1">
    <property type="nucleotide sequence ID" value="NZ_CP132315.1"/>
</dbReference>
<evidence type="ECO:0000313" key="3">
    <source>
        <dbReference type="Proteomes" id="UP001225788"/>
    </source>
</evidence>
<sequence length="134" mass="15223">MGSQTGLIRVFEAFQRERIAIGHGDAGCYLRFPGELKRSLPVLLLLEILLFSAAFLAVILLAAHQIVTQVREHRFYKSNGGDFSVDSGVDNLKLDERVHINALGLTNWQRFYLFRPFYIVLLIAFAGMMIFSLF</sequence>
<feature type="transmembrane region" description="Helical" evidence="1">
    <location>
        <begin position="42"/>
        <end position="67"/>
    </location>
</feature>
<gene>
    <name evidence="2" type="ORF">Q9315_17775</name>
</gene>
<protein>
    <submittedName>
        <fullName evidence="2">Uncharacterized protein</fullName>
    </submittedName>
</protein>
<keyword evidence="2" id="KW-0614">Plasmid</keyword>
<keyword evidence="1" id="KW-0812">Transmembrane</keyword>
<keyword evidence="3" id="KW-1185">Reference proteome</keyword>
<dbReference type="EMBL" id="CP132315">
    <property type="protein sequence ID" value="WLS05726.1"/>
    <property type="molecule type" value="Genomic_DNA"/>
</dbReference>
<feature type="transmembrane region" description="Helical" evidence="1">
    <location>
        <begin position="112"/>
        <end position="133"/>
    </location>
</feature>
<evidence type="ECO:0000256" key="1">
    <source>
        <dbReference type="SAM" id="Phobius"/>
    </source>
</evidence>
<organism evidence="2 3">
    <name type="scientific">Shinella oryzae</name>
    <dbReference type="NCBI Taxonomy" id="2871820"/>
    <lineage>
        <taxon>Bacteria</taxon>
        <taxon>Pseudomonadati</taxon>
        <taxon>Pseudomonadota</taxon>
        <taxon>Alphaproteobacteria</taxon>
        <taxon>Hyphomicrobiales</taxon>
        <taxon>Rhizobiaceae</taxon>
        <taxon>Shinella</taxon>
    </lineage>
</organism>